<dbReference type="Gene3D" id="3.40.50.720">
    <property type="entry name" value="NAD(P)-binding Rossmann-like Domain"/>
    <property type="match status" value="1"/>
</dbReference>
<gene>
    <name evidence="2" type="ORF">SAMN05421837_101665</name>
</gene>
<dbReference type="OrthoDB" id="9797538at2"/>
<protein>
    <submittedName>
        <fullName evidence="2">Short chain dehydrogenase</fullName>
    </submittedName>
</protein>
<reference evidence="3" key="1">
    <citation type="submission" date="2016-10" db="EMBL/GenBank/DDBJ databases">
        <authorList>
            <person name="Varghese N."/>
            <person name="Submissions S."/>
        </authorList>
    </citation>
    <scope>NUCLEOTIDE SEQUENCE [LARGE SCALE GENOMIC DNA]</scope>
    <source>
        <strain evidence="3">DSM 44654</strain>
    </source>
</reference>
<dbReference type="InterPro" id="IPR002347">
    <property type="entry name" value="SDR_fam"/>
</dbReference>
<feature type="compositionally biased region" description="Low complexity" evidence="1">
    <location>
        <begin position="42"/>
        <end position="62"/>
    </location>
</feature>
<organism evidence="2 3">
    <name type="scientific">Amycolatopsis pretoriensis</name>
    <dbReference type="NCBI Taxonomy" id="218821"/>
    <lineage>
        <taxon>Bacteria</taxon>
        <taxon>Bacillati</taxon>
        <taxon>Actinomycetota</taxon>
        <taxon>Actinomycetes</taxon>
        <taxon>Pseudonocardiales</taxon>
        <taxon>Pseudonocardiaceae</taxon>
        <taxon>Amycolatopsis</taxon>
    </lineage>
</organism>
<dbReference type="Pfam" id="PF00106">
    <property type="entry name" value="adh_short"/>
    <property type="match status" value="1"/>
</dbReference>
<dbReference type="Proteomes" id="UP000198878">
    <property type="component" value="Unassembled WGS sequence"/>
</dbReference>
<evidence type="ECO:0000313" key="3">
    <source>
        <dbReference type="Proteomes" id="UP000198878"/>
    </source>
</evidence>
<proteinExistence type="predicted"/>
<dbReference type="STRING" id="218821.SAMN05421837_101665"/>
<name>A0A1H5Q528_9PSEU</name>
<dbReference type="EMBL" id="FNUJ01000001">
    <property type="protein sequence ID" value="SEF21004.1"/>
    <property type="molecule type" value="Genomic_DNA"/>
</dbReference>
<accession>A0A1H5Q528</accession>
<evidence type="ECO:0000313" key="2">
    <source>
        <dbReference type="EMBL" id="SEF21004.1"/>
    </source>
</evidence>
<dbReference type="InterPro" id="IPR036291">
    <property type="entry name" value="NAD(P)-bd_dom_sf"/>
</dbReference>
<keyword evidence="3" id="KW-1185">Reference proteome</keyword>
<sequence>MSTATKPPAVVTGASSGIGLEPAKQFARHGFDVVLAAEDAEPAAAADRSAPARPGSRSATKP</sequence>
<feature type="region of interest" description="Disordered" evidence="1">
    <location>
        <begin position="41"/>
        <end position="62"/>
    </location>
</feature>
<dbReference type="SUPFAM" id="SSF51735">
    <property type="entry name" value="NAD(P)-binding Rossmann-fold domains"/>
    <property type="match status" value="1"/>
</dbReference>
<dbReference type="RefSeq" id="WP_086681883.1">
    <property type="nucleotide sequence ID" value="NZ_FNUJ01000001.1"/>
</dbReference>
<evidence type="ECO:0000256" key="1">
    <source>
        <dbReference type="SAM" id="MobiDB-lite"/>
    </source>
</evidence>
<dbReference type="AlphaFoldDB" id="A0A1H5Q528"/>